<name>A0A9Y2IBY3_9PSEU</name>
<organism evidence="6 7">
    <name type="scientific">Amycolatopsis carbonis</name>
    <dbReference type="NCBI Taxonomy" id="715471"/>
    <lineage>
        <taxon>Bacteria</taxon>
        <taxon>Bacillati</taxon>
        <taxon>Actinomycetota</taxon>
        <taxon>Actinomycetes</taxon>
        <taxon>Pseudonocardiales</taxon>
        <taxon>Pseudonocardiaceae</taxon>
        <taxon>Amycolatopsis</taxon>
    </lineage>
</organism>
<dbReference type="Pfam" id="PF13530">
    <property type="entry name" value="SCP2_2"/>
    <property type="match status" value="1"/>
</dbReference>
<dbReference type="GO" id="GO:0034069">
    <property type="term" value="F:aminoglycoside N-acetyltransferase activity"/>
    <property type="evidence" value="ECO:0007669"/>
    <property type="project" value="TreeGrafter"/>
</dbReference>
<gene>
    <name evidence="6" type="ORF">QRX50_32515</name>
</gene>
<keyword evidence="2 3" id="KW-0012">Acyltransferase</keyword>
<dbReference type="Proteomes" id="UP001236014">
    <property type="component" value="Chromosome"/>
</dbReference>
<dbReference type="KEGG" id="acab:QRX50_32515"/>
<dbReference type="PANTHER" id="PTHR37817">
    <property type="entry name" value="N-ACETYLTRANSFERASE EIS"/>
    <property type="match status" value="1"/>
</dbReference>
<dbReference type="InterPro" id="IPR051554">
    <property type="entry name" value="Acetyltransferase_Eis"/>
</dbReference>
<dbReference type="Pfam" id="PF17668">
    <property type="entry name" value="Acetyltransf_17"/>
    <property type="match status" value="1"/>
</dbReference>
<dbReference type="PANTHER" id="PTHR37817:SF1">
    <property type="entry name" value="N-ACETYLTRANSFERASE EIS"/>
    <property type="match status" value="1"/>
</dbReference>
<evidence type="ECO:0000259" key="5">
    <source>
        <dbReference type="Pfam" id="PF17668"/>
    </source>
</evidence>
<accession>A0A9Y2IBY3</accession>
<reference evidence="6 7" key="1">
    <citation type="submission" date="2023-06" db="EMBL/GenBank/DDBJ databases">
        <authorList>
            <person name="Oyuntsetseg B."/>
            <person name="Kim S.B."/>
        </authorList>
    </citation>
    <scope>NUCLEOTIDE SEQUENCE [LARGE SCALE GENOMIC DNA]</scope>
    <source>
        <strain evidence="6 7">2-15</strain>
    </source>
</reference>
<dbReference type="AlphaFoldDB" id="A0A9Y2IBY3"/>
<dbReference type="EC" id="2.3.1.-" evidence="6"/>
<comment type="similarity">
    <text evidence="3">Belongs to the acetyltransferase Eis family.</text>
</comment>
<dbReference type="RefSeq" id="WP_285966929.1">
    <property type="nucleotide sequence ID" value="NZ_CP127294.1"/>
</dbReference>
<dbReference type="SUPFAM" id="SSF55718">
    <property type="entry name" value="SCP-like"/>
    <property type="match status" value="1"/>
</dbReference>
<dbReference type="Gene3D" id="3.30.1050.10">
    <property type="entry name" value="SCP2 sterol-binding domain"/>
    <property type="match status" value="1"/>
</dbReference>
<dbReference type="HAMAP" id="MF_01812">
    <property type="entry name" value="Eis"/>
    <property type="match status" value="1"/>
</dbReference>
<sequence length="400" mass="43665">MSDHTVRLLSSADEQRGAWNLFRSALHVKAGSDEEWERISEALQESRVFAAFDPELIGTVRAADHEVLLPGGARVPLAAVTGVGVRAGRTRRGVLSALQTAQLQDFADRGVVLASLHATEGAIYGRYGYGVSTLSRNLVVDRRHARLRPEAPAGGEVSVFGLEQAVLHWPDLYGATGTVRPGMITRPAHYWPMNENQARRSDSPVETAVHRGPDGVDGYLVYHVERGDADRQKLTVFEFHYTNPAAFAGLWRFLLSVDLVDDISVIVRPLDEPVELLFTDPRAVKVKGVEDETWLRVIDVPAALAARTYGPGEPVVLEVTDPLLPANDGRYRVGPDGAHRTDAAPALRLDVTSLAMLYFGAWRASALAGTGRVEVLDDTAVSHVDTLFGTRRASWCGTFF</sequence>
<dbReference type="InterPro" id="IPR041380">
    <property type="entry name" value="Acetyltransf_17"/>
</dbReference>
<dbReference type="EMBL" id="CP127294">
    <property type="protein sequence ID" value="WIX76176.1"/>
    <property type="molecule type" value="Genomic_DNA"/>
</dbReference>
<feature type="domain" description="Enhanced intracellular survival protein" evidence="4">
    <location>
        <begin position="300"/>
        <end position="396"/>
    </location>
</feature>
<feature type="active site" description="Proton acceptor; via carboxylate" evidence="3">
    <location>
        <position position="400"/>
    </location>
</feature>
<evidence type="ECO:0000256" key="3">
    <source>
        <dbReference type="HAMAP-Rule" id="MF_01812"/>
    </source>
</evidence>
<comment type="subunit">
    <text evidence="3">Homohexamer; trimer of dimers.</text>
</comment>
<feature type="binding site" evidence="3">
    <location>
        <begin position="91"/>
        <end position="96"/>
    </location>
    <ligand>
        <name>acetyl-CoA</name>
        <dbReference type="ChEBI" id="CHEBI:57288"/>
    </ligand>
</feature>
<feature type="binding site" evidence="3">
    <location>
        <begin position="119"/>
        <end position="120"/>
    </location>
    <ligand>
        <name>acetyl-CoA</name>
        <dbReference type="ChEBI" id="CHEBI:57288"/>
    </ligand>
</feature>
<dbReference type="GO" id="GO:0030649">
    <property type="term" value="P:aminoglycoside antibiotic catabolic process"/>
    <property type="evidence" value="ECO:0007669"/>
    <property type="project" value="TreeGrafter"/>
</dbReference>
<keyword evidence="1 3" id="KW-0808">Transferase</keyword>
<feature type="active site" description="Proton donor" evidence="3">
    <location>
        <position position="124"/>
    </location>
</feature>
<evidence type="ECO:0000313" key="7">
    <source>
        <dbReference type="Proteomes" id="UP001236014"/>
    </source>
</evidence>
<feature type="binding site" evidence="3">
    <location>
        <begin position="83"/>
        <end position="85"/>
    </location>
    <ligand>
        <name>acetyl-CoA</name>
        <dbReference type="ChEBI" id="CHEBI:57288"/>
    </ligand>
</feature>
<protein>
    <submittedName>
        <fullName evidence="6">GNAT family N-acetyltransferase</fullName>
        <ecNumber evidence="6">2.3.1.-</ecNumber>
    </submittedName>
</protein>
<dbReference type="NCBIfam" id="NF002367">
    <property type="entry name" value="PRK01346.1-4"/>
    <property type="match status" value="1"/>
</dbReference>
<dbReference type="Gene3D" id="3.40.630.30">
    <property type="match status" value="2"/>
</dbReference>
<feature type="domain" description="Eis-like acetyltransferase" evidence="5">
    <location>
        <begin position="182"/>
        <end position="289"/>
    </location>
</feature>
<proteinExistence type="inferred from homology"/>
<evidence type="ECO:0000256" key="2">
    <source>
        <dbReference type="ARBA" id="ARBA00023315"/>
    </source>
</evidence>
<dbReference type="InterPro" id="IPR025559">
    <property type="entry name" value="Eis_dom"/>
</dbReference>
<evidence type="ECO:0000256" key="1">
    <source>
        <dbReference type="ARBA" id="ARBA00022679"/>
    </source>
</evidence>
<dbReference type="SUPFAM" id="SSF55729">
    <property type="entry name" value="Acyl-CoA N-acyltransferases (Nat)"/>
    <property type="match status" value="1"/>
</dbReference>
<dbReference type="Pfam" id="PF13527">
    <property type="entry name" value="Acetyltransf_9"/>
    <property type="match status" value="1"/>
</dbReference>
<dbReference type="InterPro" id="IPR016181">
    <property type="entry name" value="Acyl_CoA_acyltransferase"/>
</dbReference>
<keyword evidence="7" id="KW-1185">Reference proteome</keyword>
<evidence type="ECO:0000313" key="6">
    <source>
        <dbReference type="EMBL" id="WIX76176.1"/>
    </source>
</evidence>
<dbReference type="InterPro" id="IPR036527">
    <property type="entry name" value="SCP2_sterol-bd_dom_sf"/>
</dbReference>
<dbReference type="InterPro" id="IPR022902">
    <property type="entry name" value="NAcTrfase_Eis"/>
</dbReference>
<evidence type="ECO:0000259" key="4">
    <source>
        <dbReference type="Pfam" id="PF13530"/>
    </source>
</evidence>